<sequence length="309" mass="34908">MIAADTTISSVKKNPALAYLSRLGSSRSVITISNCLKHIANILGAKDIESADWSKLKRTHWTEIQKKLSAQGCCGSTQNLYLTAFKTVAKEAWTLDQLPQSSYLKIQALKGVKYERLPKGRSLTIKEAAGLLKACDDGTNQGKRDMALFALMLGCGLRRAECVQLEMKNWDCIGRSFCFIGKGNKERRVFLPKKLNRIIDEWLMVRGLEDGIFFPRICPGADNSKFIFRKMQPSSIYRILQKRAELALIGKVRPHDLRRTFATRMLEQGCDLFILQRAMGHTSVATTARYDFRSETSREKVCKNLEVFG</sequence>
<gene>
    <name evidence="6" type="ORF">GMD42_07760</name>
</gene>
<evidence type="ECO:0000259" key="5">
    <source>
        <dbReference type="PROSITE" id="PS51898"/>
    </source>
</evidence>
<dbReference type="PROSITE" id="PS51898">
    <property type="entry name" value="TYR_RECOMBINASE"/>
    <property type="match status" value="1"/>
</dbReference>
<keyword evidence="3" id="KW-0238">DNA-binding</keyword>
<accession>A0A844LFQ7</accession>
<dbReference type="Gene3D" id="1.10.443.10">
    <property type="entry name" value="Intergrase catalytic core"/>
    <property type="match status" value="1"/>
</dbReference>
<dbReference type="Pfam" id="PF00589">
    <property type="entry name" value="Phage_integrase"/>
    <property type="match status" value="1"/>
</dbReference>
<comment type="caution">
    <text evidence="6">The sequence shown here is derived from an EMBL/GenBank/DDBJ whole genome shotgun (WGS) entry which is preliminary data.</text>
</comment>
<dbReference type="PANTHER" id="PTHR30349:SF41">
    <property type="entry name" value="INTEGRASE_RECOMBINASE PROTEIN MJ0367-RELATED"/>
    <property type="match status" value="1"/>
</dbReference>
<dbReference type="CDD" id="cd00397">
    <property type="entry name" value="DNA_BRE_C"/>
    <property type="match status" value="1"/>
</dbReference>
<dbReference type="Proteomes" id="UP000462362">
    <property type="component" value="Unassembled WGS sequence"/>
</dbReference>
<dbReference type="EMBL" id="WNCL01000020">
    <property type="protein sequence ID" value="MTU43520.1"/>
    <property type="molecule type" value="Genomic_DNA"/>
</dbReference>
<evidence type="ECO:0000313" key="7">
    <source>
        <dbReference type="Proteomes" id="UP000462362"/>
    </source>
</evidence>
<keyword evidence="2" id="KW-0229">DNA integration</keyword>
<comment type="similarity">
    <text evidence="1">Belongs to the 'phage' integrase family.</text>
</comment>
<dbReference type="InterPro" id="IPR050090">
    <property type="entry name" value="Tyrosine_recombinase_XerCD"/>
</dbReference>
<evidence type="ECO:0000256" key="2">
    <source>
        <dbReference type="ARBA" id="ARBA00022908"/>
    </source>
</evidence>
<dbReference type="InterPro" id="IPR013762">
    <property type="entry name" value="Integrase-like_cat_sf"/>
</dbReference>
<dbReference type="AlphaFoldDB" id="A0A844LFQ7"/>
<dbReference type="GO" id="GO:0003677">
    <property type="term" value="F:DNA binding"/>
    <property type="evidence" value="ECO:0007669"/>
    <property type="project" value="UniProtKB-KW"/>
</dbReference>
<proteinExistence type="inferred from homology"/>
<dbReference type="GO" id="GO:0006310">
    <property type="term" value="P:DNA recombination"/>
    <property type="evidence" value="ECO:0007669"/>
    <property type="project" value="UniProtKB-KW"/>
</dbReference>
<evidence type="ECO:0000256" key="3">
    <source>
        <dbReference type="ARBA" id="ARBA00023125"/>
    </source>
</evidence>
<evidence type="ECO:0000256" key="4">
    <source>
        <dbReference type="ARBA" id="ARBA00023172"/>
    </source>
</evidence>
<reference evidence="6 7" key="1">
    <citation type="journal article" date="2019" name="Nat. Med.">
        <title>A library of human gut bacterial isolates paired with longitudinal multiomics data enables mechanistic microbiome research.</title>
        <authorList>
            <person name="Poyet M."/>
            <person name="Groussin M."/>
            <person name="Gibbons S.M."/>
            <person name="Avila-Pacheco J."/>
            <person name="Jiang X."/>
            <person name="Kearney S.M."/>
            <person name="Perrotta A.R."/>
            <person name="Berdy B."/>
            <person name="Zhao S."/>
            <person name="Lieberman T.D."/>
            <person name="Swanson P.K."/>
            <person name="Smith M."/>
            <person name="Roesemann S."/>
            <person name="Alexander J.E."/>
            <person name="Rich S.A."/>
            <person name="Livny J."/>
            <person name="Vlamakis H."/>
            <person name="Clish C."/>
            <person name="Bullock K."/>
            <person name="Deik A."/>
            <person name="Scott J."/>
            <person name="Pierce K.A."/>
            <person name="Xavier R.J."/>
            <person name="Alm E.J."/>
        </authorList>
    </citation>
    <scope>NUCLEOTIDE SEQUENCE [LARGE SCALE GENOMIC DNA]</scope>
    <source>
        <strain evidence="6 7">BIOML-A2</strain>
    </source>
</reference>
<dbReference type="RefSeq" id="WP_155165678.1">
    <property type="nucleotide sequence ID" value="NZ_DBFJNL010000001.1"/>
</dbReference>
<evidence type="ECO:0000256" key="1">
    <source>
        <dbReference type="ARBA" id="ARBA00008857"/>
    </source>
</evidence>
<dbReference type="GO" id="GO:0015074">
    <property type="term" value="P:DNA integration"/>
    <property type="evidence" value="ECO:0007669"/>
    <property type="project" value="UniProtKB-KW"/>
</dbReference>
<organism evidence="6 7">
    <name type="scientific">Parasutterella excrementihominis</name>
    <dbReference type="NCBI Taxonomy" id="487175"/>
    <lineage>
        <taxon>Bacteria</taxon>
        <taxon>Pseudomonadati</taxon>
        <taxon>Pseudomonadota</taxon>
        <taxon>Betaproteobacteria</taxon>
        <taxon>Burkholderiales</taxon>
        <taxon>Sutterellaceae</taxon>
        <taxon>Parasutterella</taxon>
    </lineage>
</organism>
<name>A0A844LFQ7_9BURK</name>
<dbReference type="PANTHER" id="PTHR30349">
    <property type="entry name" value="PHAGE INTEGRASE-RELATED"/>
    <property type="match status" value="1"/>
</dbReference>
<protein>
    <submittedName>
        <fullName evidence="6">Tyrosine-type recombinase/integrase</fullName>
    </submittedName>
</protein>
<dbReference type="InterPro" id="IPR011010">
    <property type="entry name" value="DNA_brk_join_enz"/>
</dbReference>
<feature type="domain" description="Tyr recombinase" evidence="5">
    <location>
        <begin position="116"/>
        <end position="306"/>
    </location>
</feature>
<evidence type="ECO:0000313" key="6">
    <source>
        <dbReference type="EMBL" id="MTU43520.1"/>
    </source>
</evidence>
<keyword evidence="4" id="KW-0233">DNA recombination</keyword>
<dbReference type="InterPro" id="IPR002104">
    <property type="entry name" value="Integrase_catalytic"/>
</dbReference>
<dbReference type="SUPFAM" id="SSF56349">
    <property type="entry name" value="DNA breaking-rejoining enzymes"/>
    <property type="match status" value="1"/>
</dbReference>